<sequence>MEFTGAGETHVSELWHPHRITWTGSVTSAFPGCAAQKTGLEHRLLQAQLRHGSWLSKSVQPAWLFCSISQHFQNHKGGRQGQMGPDTGGRGALGRRQSSRWKSRAHARGADVLASGNESPVGIQLLMLQTPESVFLPDATLANSARTLSERERVLPSGEPFADLREGTVGSQGAVATEGERGKLKLRGGRRDRIRESCGRCLLRQEVN</sequence>
<proteinExistence type="predicted"/>
<keyword evidence="3" id="KW-1185">Reference proteome</keyword>
<protein>
    <submittedName>
        <fullName evidence="2">Uncharacterized protein</fullName>
    </submittedName>
</protein>
<evidence type="ECO:0000313" key="3">
    <source>
        <dbReference type="Proteomes" id="UP000550707"/>
    </source>
</evidence>
<dbReference type="EMBL" id="JACASF010000008">
    <property type="protein sequence ID" value="KAF6462367.1"/>
    <property type="molecule type" value="Genomic_DNA"/>
</dbReference>
<dbReference type="AlphaFoldDB" id="A0A7J8GQZ8"/>
<gene>
    <name evidence="2" type="ORF">HJG59_011388</name>
</gene>
<comment type="caution">
    <text evidence="2">The sequence shown here is derived from an EMBL/GenBank/DDBJ whole genome shotgun (WGS) entry which is preliminary data.</text>
</comment>
<dbReference type="Proteomes" id="UP000550707">
    <property type="component" value="Unassembled WGS sequence"/>
</dbReference>
<accession>A0A7J8GQZ8</accession>
<evidence type="ECO:0000313" key="2">
    <source>
        <dbReference type="EMBL" id="KAF6462367.1"/>
    </source>
</evidence>
<feature type="region of interest" description="Disordered" evidence="1">
    <location>
        <begin position="75"/>
        <end position="101"/>
    </location>
</feature>
<name>A0A7J8GQZ8_MOLMO</name>
<organism evidence="2 3">
    <name type="scientific">Molossus molossus</name>
    <name type="common">Pallas' mastiff bat</name>
    <name type="synonym">Vespertilio molossus</name>
    <dbReference type="NCBI Taxonomy" id="27622"/>
    <lineage>
        <taxon>Eukaryota</taxon>
        <taxon>Metazoa</taxon>
        <taxon>Chordata</taxon>
        <taxon>Craniata</taxon>
        <taxon>Vertebrata</taxon>
        <taxon>Euteleostomi</taxon>
        <taxon>Mammalia</taxon>
        <taxon>Eutheria</taxon>
        <taxon>Laurasiatheria</taxon>
        <taxon>Chiroptera</taxon>
        <taxon>Yangochiroptera</taxon>
        <taxon>Molossidae</taxon>
        <taxon>Molossus</taxon>
    </lineage>
</organism>
<evidence type="ECO:0000256" key="1">
    <source>
        <dbReference type="SAM" id="MobiDB-lite"/>
    </source>
</evidence>
<reference evidence="2 3" key="1">
    <citation type="journal article" date="2020" name="Nature">
        <title>Six reference-quality genomes reveal evolution of bat adaptations.</title>
        <authorList>
            <person name="Jebb D."/>
            <person name="Huang Z."/>
            <person name="Pippel M."/>
            <person name="Hughes G.M."/>
            <person name="Lavrichenko K."/>
            <person name="Devanna P."/>
            <person name="Winkler S."/>
            <person name="Jermiin L.S."/>
            <person name="Skirmuntt E.C."/>
            <person name="Katzourakis A."/>
            <person name="Burkitt-Gray L."/>
            <person name="Ray D.A."/>
            <person name="Sullivan K.A.M."/>
            <person name="Roscito J.G."/>
            <person name="Kirilenko B.M."/>
            <person name="Davalos L.M."/>
            <person name="Corthals A.P."/>
            <person name="Power M.L."/>
            <person name="Jones G."/>
            <person name="Ransome R.D."/>
            <person name="Dechmann D.K.N."/>
            <person name="Locatelli A.G."/>
            <person name="Puechmaille S.J."/>
            <person name="Fedrigo O."/>
            <person name="Jarvis E.D."/>
            <person name="Hiller M."/>
            <person name="Vernes S.C."/>
            <person name="Myers E.W."/>
            <person name="Teeling E.C."/>
        </authorList>
    </citation>
    <scope>NUCLEOTIDE SEQUENCE [LARGE SCALE GENOMIC DNA]</scope>
    <source>
        <strain evidence="2">MMolMol1</strain>
        <tissue evidence="2">Muscle</tissue>
    </source>
</reference>
<dbReference type="InParanoid" id="A0A7J8GQZ8"/>